<keyword evidence="2" id="KW-1185">Reference proteome</keyword>
<dbReference type="PANTHER" id="PTHR34986:SF5">
    <property type="entry name" value="N-ACETYLNEURAMINATE ANOMERASE NANQ"/>
    <property type="match status" value="1"/>
</dbReference>
<dbReference type="GO" id="GO:0005829">
    <property type="term" value="C:cytosol"/>
    <property type="evidence" value="ECO:0007669"/>
    <property type="project" value="TreeGrafter"/>
</dbReference>
<comment type="caution">
    <text evidence="1">The sequence shown here is derived from an EMBL/GenBank/DDBJ whole genome shotgun (WGS) entry which is preliminary data.</text>
</comment>
<dbReference type="EMBL" id="RBJC01000004">
    <property type="protein sequence ID" value="RKR76867.1"/>
    <property type="molecule type" value="Genomic_DNA"/>
</dbReference>
<dbReference type="InterPro" id="IPR037012">
    <property type="entry name" value="NanQ/TabA/YiaL_sf"/>
</dbReference>
<dbReference type="Gene3D" id="2.60.120.370">
    <property type="entry name" value="YhcH/YjgK/YiaL"/>
    <property type="match status" value="1"/>
</dbReference>
<name>A0A420XHN7_9PAST</name>
<proteinExistence type="predicted"/>
<dbReference type="NCBIfam" id="TIGR00022">
    <property type="entry name" value="YhcH/YjgK/YiaL family protein"/>
    <property type="match status" value="1"/>
</dbReference>
<dbReference type="InterPro" id="IPR004375">
    <property type="entry name" value="NanQ/TabA/YiaL"/>
</dbReference>
<dbReference type="InterPro" id="IPR049827">
    <property type="entry name" value="NanQ"/>
</dbReference>
<dbReference type="OrthoDB" id="6196468at2"/>
<evidence type="ECO:0000313" key="2">
    <source>
        <dbReference type="Proteomes" id="UP000280099"/>
    </source>
</evidence>
<dbReference type="Proteomes" id="UP000280099">
    <property type="component" value="Unassembled WGS sequence"/>
</dbReference>
<organism evidence="1 2">
    <name type="scientific">Otariodibacter oris</name>
    <dbReference type="NCBI Taxonomy" id="1032623"/>
    <lineage>
        <taxon>Bacteria</taxon>
        <taxon>Pseudomonadati</taxon>
        <taxon>Pseudomonadota</taxon>
        <taxon>Gammaproteobacteria</taxon>
        <taxon>Pasteurellales</taxon>
        <taxon>Pasteurellaceae</taxon>
        <taxon>Otariodibacter</taxon>
    </lineage>
</organism>
<dbReference type="RefSeq" id="WP_121121049.1">
    <property type="nucleotide sequence ID" value="NZ_CP016604.1"/>
</dbReference>
<dbReference type="PANTHER" id="PTHR34986">
    <property type="entry name" value="EVOLVED BETA-GALACTOSIDASE SUBUNIT BETA"/>
    <property type="match status" value="1"/>
</dbReference>
<reference evidence="1 2" key="1">
    <citation type="submission" date="2018-10" db="EMBL/GenBank/DDBJ databases">
        <title>Genomic Encyclopedia of Type Strains, Phase IV (KMG-IV): sequencing the most valuable type-strain genomes for metagenomic binning, comparative biology and taxonomic classification.</title>
        <authorList>
            <person name="Goeker M."/>
        </authorList>
    </citation>
    <scope>NUCLEOTIDE SEQUENCE [LARGE SCALE GENOMIC DNA]</scope>
    <source>
        <strain evidence="1 2">DSM 23800</strain>
    </source>
</reference>
<dbReference type="AlphaFoldDB" id="A0A420XHN7"/>
<protein>
    <submittedName>
        <fullName evidence="1">YhcH/YjgK/YiaL family protein</fullName>
    </submittedName>
</protein>
<dbReference type="Pfam" id="PF04074">
    <property type="entry name" value="DUF386"/>
    <property type="match status" value="1"/>
</dbReference>
<accession>A0A420XHN7</accession>
<sequence>MLLGDLSRSDCTDSLHPVFARLCKKLQTLDLPNLPLGWQELEDGIQMNVMEFKTAGAETKQAEMHRKFIDIQVLISGDEAVNYSVTQPTLELFDEYRDDDDYQLIPEVENKNTVVLKPNMFAIFMPYEPHKPGISVNGDKMLKKVVVKVPVEML</sequence>
<gene>
    <name evidence="1" type="ORF">DES31_0175</name>
</gene>
<dbReference type="NCBIfam" id="NF040884">
    <property type="entry name" value="acetylneur_anom"/>
    <property type="match status" value="1"/>
</dbReference>
<evidence type="ECO:0000313" key="1">
    <source>
        <dbReference type="EMBL" id="RKR76867.1"/>
    </source>
</evidence>
<dbReference type="SUPFAM" id="SSF51197">
    <property type="entry name" value="Clavaminate synthase-like"/>
    <property type="match status" value="1"/>
</dbReference>